<dbReference type="GO" id="GO:0008757">
    <property type="term" value="F:S-adenosylmethionine-dependent methyltransferase activity"/>
    <property type="evidence" value="ECO:0007669"/>
    <property type="project" value="InterPro"/>
</dbReference>
<feature type="region of interest" description="Disordered" evidence="1">
    <location>
        <begin position="1"/>
        <end position="85"/>
    </location>
</feature>
<feature type="region of interest" description="Disordered" evidence="1">
    <location>
        <begin position="534"/>
        <end position="558"/>
    </location>
</feature>
<keyword evidence="4" id="KW-1185">Reference proteome</keyword>
<dbReference type="Pfam" id="PF08241">
    <property type="entry name" value="Methyltransf_11"/>
    <property type="match status" value="1"/>
</dbReference>
<protein>
    <recommendedName>
        <fullName evidence="2">Methyltransferase type 11 domain-containing protein</fullName>
    </recommendedName>
</protein>
<evidence type="ECO:0000259" key="2">
    <source>
        <dbReference type="Pfam" id="PF08241"/>
    </source>
</evidence>
<evidence type="ECO:0000313" key="3">
    <source>
        <dbReference type="EMBL" id="RPA91996.1"/>
    </source>
</evidence>
<dbReference type="InterPro" id="IPR013216">
    <property type="entry name" value="Methyltransf_11"/>
</dbReference>
<dbReference type="SUPFAM" id="SSF53335">
    <property type="entry name" value="S-adenosyl-L-methionine-dependent methyltransferases"/>
    <property type="match status" value="1"/>
</dbReference>
<reference evidence="3 4" key="1">
    <citation type="journal article" date="2018" name="Nat. Ecol. Evol.">
        <title>Pezizomycetes genomes reveal the molecular basis of ectomycorrhizal truffle lifestyle.</title>
        <authorList>
            <person name="Murat C."/>
            <person name="Payen T."/>
            <person name="Noel B."/>
            <person name="Kuo A."/>
            <person name="Morin E."/>
            <person name="Chen J."/>
            <person name="Kohler A."/>
            <person name="Krizsan K."/>
            <person name="Balestrini R."/>
            <person name="Da Silva C."/>
            <person name="Montanini B."/>
            <person name="Hainaut M."/>
            <person name="Levati E."/>
            <person name="Barry K.W."/>
            <person name="Belfiori B."/>
            <person name="Cichocki N."/>
            <person name="Clum A."/>
            <person name="Dockter R.B."/>
            <person name="Fauchery L."/>
            <person name="Guy J."/>
            <person name="Iotti M."/>
            <person name="Le Tacon F."/>
            <person name="Lindquist E.A."/>
            <person name="Lipzen A."/>
            <person name="Malagnac F."/>
            <person name="Mello A."/>
            <person name="Molinier V."/>
            <person name="Miyauchi S."/>
            <person name="Poulain J."/>
            <person name="Riccioni C."/>
            <person name="Rubini A."/>
            <person name="Sitrit Y."/>
            <person name="Splivallo R."/>
            <person name="Traeger S."/>
            <person name="Wang M."/>
            <person name="Zifcakova L."/>
            <person name="Wipf D."/>
            <person name="Zambonelli A."/>
            <person name="Paolocci F."/>
            <person name="Nowrousian M."/>
            <person name="Ottonello S."/>
            <person name="Baldrian P."/>
            <person name="Spatafora J.W."/>
            <person name="Henrissat B."/>
            <person name="Nagy L.G."/>
            <person name="Aury J.M."/>
            <person name="Wincker P."/>
            <person name="Grigoriev I.V."/>
            <person name="Bonfante P."/>
            <person name="Martin F.M."/>
        </authorList>
    </citation>
    <scope>NUCLEOTIDE SEQUENCE [LARGE SCALE GENOMIC DNA]</scope>
    <source>
        <strain evidence="3 4">120613-1</strain>
    </source>
</reference>
<dbReference type="InterPro" id="IPR029063">
    <property type="entry name" value="SAM-dependent_MTases_sf"/>
</dbReference>
<dbReference type="Proteomes" id="UP000276215">
    <property type="component" value="Unassembled WGS sequence"/>
</dbReference>
<evidence type="ECO:0000256" key="1">
    <source>
        <dbReference type="SAM" id="MobiDB-lite"/>
    </source>
</evidence>
<dbReference type="STRING" id="1336337.A0A3N4J1G6"/>
<accession>A0A3N4J1G6</accession>
<feature type="compositionally biased region" description="Low complexity" evidence="1">
    <location>
        <begin position="320"/>
        <end position="335"/>
    </location>
</feature>
<evidence type="ECO:0000313" key="4">
    <source>
        <dbReference type="Proteomes" id="UP000276215"/>
    </source>
</evidence>
<feature type="compositionally biased region" description="Low complexity" evidence="1">
    <location>
        <begin position="46"/>
        <end position="62"/>
    </location>
</feature>
<feature type="compositionally biased region" description="Low complexity" evidence="1">
    <location>
        <begin position="1"/>
        <end position="21"/>
    </location>
</feature>
<organism evidence="3 4">
    <name type="scientific">Choiromyces venosus 120613-1</name>
    <dbReference type="NCBI Taxonomy" id="1336337"/>
    <lineage>
        <taxon>Eukaryota</taxon>
        <taxon>Fungi</taxon>
        <taxon>Dikarya</taxon>
        <taxon>Ascomycota</taxon>
        <taxon>Pezizomycotina</taxon>
        <taxon>Pezizomycetes</taxon>
        <taxon>Pezizales</taxon>
        <taxon>Tuberaceae</taxon>
        <taxon>Choiromyces</taxon>
    </lineage>
</organism>
<dbReference type="EMBL" id="ML120483">
    <property type="protein sequence ID" value="RPA91996.1"/>
    <property type="molecule type" value="Genomic_DNA"/>
</dbReference>
<feature type="domain" description="Methyltransferase type 11" evidence="2">
    <location>
        <begin position="560"/>
        <end position="624"/>
    </location>
</feature>
<proteinExistence type="predicted"/>
<sequence>MDSFSPRISPRTRSPPRSVPTSHRRNTSSGSLSDTPPTPPPKFRRSLVVTTTTPPRSSTTSLEEPDGLAATTVVSAPPTPPPKPILFLDTEIVDPEYIPQVKSAASDVSPPRRPPPPTPDVEDKRFTKRLSKIPNRPTSIPEGLGIINIPSPTLFYSSFIPGASDTWCGIANHATDSPALTSRSYTPRQPAAWTNSYDETIAKGMSVLFDEEPGVGVVPLFSTKDNSSDLENTIVKETEMTQVTVEEVIAENPEDLSAAADNSIECLVDQLEATDSTKKTEEGKKKIVDEAQDNKDAPLAYSMNVTMELEPETNTAGEINNQATTITTPTVNTTNQGSSSPKTIKNESDEKPATEKEETPKIDSSYLKAFRGFVKGSGDSDPFIHRMPRFDALQAQRICSHLRNDLPFAASGKKAKSGSPNGVITATARQKEAGEEILTGLWALMALRWMNFGRIVISPGHETLLAASAKRLTRRATTKMDQRATQMLENVSNGVHMGSHERRRVLDLGGAPIADWGWHCAYDYPKAKVYTVTTGPRPKQQSEGEEKATGAPDKYRGPQNHRHLVVSKLWKLPFPPNHFDVVSARTLHLTLKATVPANSQNHGMDEYDLCLEECLRVLKPGGHLEFSLFDNDIVNAGPLGAELAAKFAEGLESKGYDATPTKRWVSRLNRAGFGEIKRSWILLPMSPPSTKPKVPSKGEMQLPPHESQDLEMVKEEVRRKLKAWEDLGVENGSVENVSPVTGLVGSWIWEKWMLKTEGESGGECDLAIDTIGDVLEEGREKGSGWRSLVGWARKPMFAGEH</sequence>
<gene>
    <name evidence="3" type="ORF">L873DRAFT_1711728</name>
</gene>
<dbReference type="Gene3D" id="3.40.50.150">
    <property type="entry name" value="Vaccinia Virus protein VP39"/>
    <property type="match status" value="1"/>
</dbReference>
<feature type="compositionally biased region" description="Basic and acidic residues" evidence="1">
    <location>
        <begin position="540"/>
        <end position="556"/>
    </location>
</feature>
<dbReference type="AlphaFoldDB" id="A0A3N4J1G6"/>
<feature type="region of interest" description="Disordered" evidence="1">
    <location>
        <begin position="320"/>
        <end position="361"/>
    </location>
</feature>
<name>A0A3N4J1G6_9PEZI</name>
<feature type="compositionally biased region" description="Basic and acidic residues" evidence="1">
    <location>
        <begin position="344"/>
        <end position="361"/>
    </location>
</feature>
<dbReference type="OrthoDB" id="10256176at2759"/>
<feature type="region of interest" description="Disordered" evidence="1">
    <location>
        <begin position="102"/>
        <end position="123"/>
    </location>
</feature>